<accession>A0ABT1VW15</accession>
<evidence type="ECO:0000256" key="1">
    <source>
        <dbReference type="SAM" id="MobiDB-lite"/>
    </source>
</evidence>
<evidence type="ECO:0000313" key="3">
    <source>
        <dbReference type="Proteomes" id="UP001524547"/>
    </source>
</evidence>
<organism evidence="2 3">
    <name type="scientific">Rhizosaccharibacter radicis</name>
    <dbReference type="NCBI Taxonomy" id="2782605"/>
    <lineage>
        <taxon>Bacteria</taxon>
        <taxon>Pseudomonadati</taxon>
        <taxon>Pseudomonadota</taxon>
        <taxon>Alphaproteobacteria</taxon>
        <taxon>Acetobacterales</taxon>
        <taxon>Acetobacteraceae</taxon>
        <taxon>Rhizosaccharibacter</taxon>
    </lineage>
</organism>
<gene>
    <name evidence="2" type="ORF">NFI88_06695</name>
</gene>
<dbReference type="RefSeq" id="WP_422919281.1">
    <property type="nucleotide sequence ID" value="NZ_JAMZEJ010000004.1"/>
</dbReference>
<name>A0ABT1VW15_9PROT</name>
<sequence>MSAVSAPPAGISIREFARREGCDDKLVRRAVTRGKIKQFPDGTLDPAAIGTGWRKANRTADTGADMSAPGGESVRTPADMSAPPVRAAAAPNVASVGARRTTVTPPEAALAEAAASLAATAETLGHIDGVDIIAQMLAGFWVSHAEAERLKENGLAFKHILAARREAGVLVEIEAAEQVLFETARAVRDAWLNWPARVAPLIAADLGLEADRMTEVLTDHVHQHLAELGEPQADFTAGDRSP</sequence>
<protein>
    <recommendedName>
        <fullName evidence="4">Elements of external origin</fullName>
    </recommendedName>
</protein>
<reference evidence="2 3" key="1">
    <citation type="submission" date="2022-06" db="EMBL/GenBank/DDBJ databases">
        <title>Rhizosaccharibacter gen. nov. sp. nov. KSS12, endophytic bacteria isolated from sugarcane.</title>
        <authorList>
            <person name="Pitiwittayakul N."/>
        </authorList>
    </citation>
    <scope>NUCLEOTIDE SEQUENCE [LARGE SCALE GENOMIC DNA]</scope>
    <source>
        <strain evidence="2 3">KSS12</strain>
    </source>
</reference>
<comment type="caution">
    <text evidence="2">The sequence shown here is derived from an EMBL/GenBank/DDBJ whole genome shotgun (WGS) entry which is preliminary data.</text>
</comment>
<dbReference type="Proteomes" id="UP001524547">
    <property type="component" value="Unassembled WGS sequence"/>
</dbReference>
<evidence type="ECO:0000313" key="2">
    <source>
        <dbReference type="EMBL" id="MCQ8240532.1"/>
    </source>
</evidence>
<evidence type="ECO:0008006" key="4">
    <source>
        <dbReference type="Google" id="ProtNLM"/>
    </source>
</evidence>
<feature type="region of interest" description="Disordered" evidence="1">
    <location>
        <begin position="57"/>
        <end position="83"/>
    </location>
</feature>
<keyword evidence="3" id="KW-1185">Reference proteome</keyword>
<proteinExistence type="predicted"/>
<dbReference type="EMBL" id="JAMZEJ010000004">
    <property type="protein sequence ID" value="MCQ8240532.1"/>
    <property type="molecule type" value="Genomic_DNA"/>
</dbReference>